<organism evidence="5 6">
    <name type="scientific">Tropilaelaps mercedesae</name>
    <dbReference type="NCBI Taxonomy" id="418985"/>
    <lineage>
        <taxon>Eukaryota</taxon>
        <taxon>Metazoa</taxon>
        <taxon>Ecdysozoa</taxon>
        <taxon>Arthropoda</taxon>
        <taxon>Chelicerata</taxon>
        <taxon>Arachnida</taxon>
        <taxon>Acari</taxon>
        <taxon>Parasitiformes</taxon>
        <taxon>Mesostigmata</taxon>
        <taxon>Gamasina</taxon>
        <taxon>Dermanyssoidea</taxon>
        <taxon>Laelapidae</taxon>
        <taxon>Tropilaelaps</taxon>
    </lineage>
</organism>
<comment type="caution">
    <text evidence="5">The sequence shown here is derived from an EMBL/GenBank/DDBJ whole genome shotgun (WGS) entry which is preliminary data.</text>
</comment>
<dbReference type="OrthoDB" id="10261598at2759"/>
<feature type="region of interest" description="Disordered" evidence="3">
    <location>
        <begin position="379"/>
        <end position="407"/>
    </location>
</feature>
<dbReference type="InterPro" id="IPR004947">
    <property type="entry name" value="DNase_II"/>
</dbReference>
<dbReference type="AlphaFoldDB" id="A0A1V9XWZ4"/>
<evidence type="ECO:0000256" key="1">
    <source>
        <dbReference type="ARBA" id="ARBA00007527"/>
    </source>
</evidence>
<dbReference type="PANTHER" id="PTHR10858:SF23">
    <property type="entry name" value="DEOXYRIBONUCLEASE II"/>
    <property type="match status" value="1"/>
</dbReference>
<evidence type="ECO:0000313" key="5">
    <source>
        <dbReference type="EMBL" id="OQR77952.1"/>
    </source>
</evidence>
<dbReference type="InParanoid" id="A0A1V9XWZ4"/>
<evidence type="ECO:0000256" key="3">
    <source>
        <dbReference type="SAM" id="MobiDB-lite"/>
    </source>
</evidence>
<proteinExistence type="inferred from homology"/>
<sequence length="436" mass="49585">VALVVFLLNALMSTVLLHPEADPEGDIHCRNPRNRAVEWFIIYKVPKTAGTSTRRQQYDLLGSEYGYIDASMRAAQELTYIAYNDQPPTALSNSTTNAHSKGIVLFGQQTGIWILHSVPRFPETLFSGRYSFPLSARENAQNMLCITFDIDKLDIIEFFQYFTTQHEFIVVLHFDVIFRLAAHLRIERPNMFAASAPRAVRKRYPELDKLLNKTFSRKSPYFTNGSLLGVNGTPFFALAKGGPVNEDIYSKLIAEAVKSDLFVETWRNGRGNPLPPQCFDKYKTTDVQQVALKVGDKTMRWKSEEDHSKWAVSVNGDWTCIGSLNRMLSQLKRGGETLCLSDRTVHRLFMNAIVTVSQCDTQQTRTRGKTKHIEHLMRTEQANDEDKPKAEGGLRTSNEERPSLADRISQSGLNRMWEKQKRKILVELEGLRASFG</sequence>
<dbReference type="CDD" id="cd09120">
    <property type="entry name" value="PLDc_DNaseII_1"/>
    <property type="match status" value="1"/>
</dbReference>
<dbReference type="Proteomes" id="UP000192247">
    <property type="component" value="Unassembled WGS sequence"/>
</dbReference>
<reference evidence="5 6" key="1">
    <citation type="journal article" date="2017" name="Gigascience">
        <title>Draft genome of the honey bee ectoparasitic mite, Tropilaelaps mercedesae, is shaped by the parasitic life history.</title>
        <authorList>
            <person name="Dong X."/>
            <person name="Armstrong S.D."/>
            <person name="Xia D."/>
            <person name="Makepeace B.L."/>
            <person name="Darby A.C."/>
            <person name="Kadowaki T."/>
        </authorList>
    </citation>
    <scope>NUCLEOTIDE SEQUENCE [LARGE SCALE GENOMIC DNA]</scope>
    <source>
        <strain evidence="5">Wuxi-XJTLU</strain>
    </source>
</reference>
<accession>A0A1V9XWZ4</accession>
<feature type="signal peptide" evidence="4">
    <location>
        <begin position="1"/>
        <end position="17"/>
    </location>
</feature>
<feature type="non-terminal residue" evidence="5">
    <location>
        <position position="1"/>
    </location>
</feature>
<keyword evidence="2" id="KW-0378">Hydrolase</keyword>
<evidence type="ECO:0000256" key="4">
    <source>
        <dbReference type="SAM" id="SignalP"/>
    </source>
</evidence>
<comment type="similarity">
    <text evidence="1">Belongs to the DNase II family.</text>
</comment>
<dbReference type="FunCoup" id="A0A1V9XWZ4">
    <property type="interactions" value="52"/>
</dbReference>
<dbReference type="GO" id="GO:0006309">
    <property type="term" value="P:apoptotic DNA fragmentation"/>
    <property type="evidence" value="ECO:0007669"/>
    <property type="project" value="TreeGrafter"/>
</dbReference>
<keyword evidence="6" id="KW-1185">Reference proteome</keyword>
<dbReference type="STRING" id="418985.A0A1V9XWZ4"/>
<feature type="compositionally biased region" description="Basic and acidic residues" evidence="3">
    <location>
        <begin position="384"/>
        <end position="404"/>
    </location>
</feature>
<dbReference type="EMBL" id="MNPL01002828">
    <property type="protein sequence ID" value="OQR77952.1"/>
    <property type="molecule type" value="Genomic_DNA"/>
</dbReference>
<protein>
    <submittedName>
        <fullName evidence="5">Deoxyribonuclease-2-alpha-like</fullName>
    </submittedName>
</protein>
<dbReference type="Pfam" id="PF03265">
    <property type="entry name" value="DNase_II"/>
    <property type="match status" value="2"/>
</dbReference>
<dbReference type="PANTHER" id="PTHR10858">
    <property type="entry name" value="DEOXYRIBONUCLEASE II"/>
    <property type="match status" value="1"/>
</dbReference>
<gene>
    <name evidence="5" type="ORF">BIW11_06730</name>
</gene>
<name>A0A1V9XWZ4_9ACAR</name>
<dbReference type="GO" id="GO:0004531">
    <property type="term" value="F:deoxyribonuclease II activity"/>
    <property type="evidence" value="ECO:0007669"/>
    <property type="project" value="InterPro"/>
</dbReference>
<keyword evidence="4" id="KW-0732">Signal</keyword>
<feature type="chain" id="PRO_5013139510" evidence="4">
    <location>
        <begin position="18"/>
        <end position="436"/>
    </location>
</feature>
<evidence type="ECO:0000256" key="2">
    <source>
        <dbReference type="ARBA" id="ARBA00022801"/>
    </source>
</evidence>
<evidence type="ECO:0000313" key="6">
    <source>
        <dbReference type="Proteomes" id="UP000192247"/>
    </source>
</evidence>